<dbReference type="RefSeq" id="WP_344673980.1">
    <property type="nucleotide sequence ID" value="NZ_BAAAZI010000006.1"/>
</dbReference>
<reference evidence="4" key="1">
    <citation type="journal article" date="2019" name="Int. J. Syst. Evol. Microbiol.">
        <title>The Global Catalogue of Microorganisms (GCM) 10K type strain sequencing project: providing services to taxonomists for standard genome sequencing and annotation.</title>
        <authorList>
            <consortium name="The Broad Institute Genomics Platform"/>
            <consortium name="The Broad Institute Genome Sequencing Center for Infectious Disease"/>
            <person name="Wu L."/>
            <person name="Ma J."/>
        </authorList>
    </citation>
    <scope>NUCLEOTIDE SEQUENCE [LARGE SCALE GENOMIC DNA]</scope>
    <source>
        <strain evidence="4">JCM 16704</strain>
    </source>
</reference>
<feature type="chain" id="PRO_5045592007" description="Putative auto-transporter adhesin head GIN domain-containing protein" evidence="1">
    <location>
        <begin position="21"/>
        <end position="224"/>
    </location>
</feature>
<evidence type="ECO:0000313" key="4">
    <source>
        <dbReference type="Proteomes" id="UP001500101"/>
    </source>
</evidence>
<dbReference type="Gene3D" id="2.160.20.120">
    <property type="match status" value="1"/>
</dbReference>
<feature type="domain" description="Putative auto-transporter adhesin head GIN" evidence="2">
    <location>
        <begin position="31"/>
        <end position="208"/>
    </location>
</feature>
<feature type="signal peptide" evidence="1">
    <location>
        <begin position="1"/>
        <end position="20"/>
    </location>
</feature>
<gene>
    <name evidence="3" type="ORF">GCM10022216_14740</name>
</gene>
<dbReference type="Pfam" id="PF10988">
    <property type="entry name" value="DUF2807"/>
    <property type="match status" value="1"/>
</dbReference>
<evidence type="ECO:0000259" key="2">
    <source>
        <dbReference type="Pfam" id="PF10988"/>
    </source>
</evidence>
<dbReference type="InterPro" id="IPR021255">
    <property type="entry name" value="DUF2807"/>
</dbReference>
<accession>A0ABP7YLG8</accession>
<evidence type="ECO:0000256" key="1">
    <source>
        <dbReference type="SAM" id="SignalP"/>
    </source>
</evidence>
<dbReference type="EMBL" id="BAAAZI010000006">
    <property type="protein sequence ID" value="GAA4138015.1"/>
    <property type="molecule type" value="Genomic_DNA"/>
</dbReference>
<keyword evidence="1" id="KW-0732">Signal</keyword>
<name>A0ABP7YLG8_9SPHI</name>
<organism evidence="3 4">
    <name type="scientific">Sphingobacterium kyonggiense</name>
    <dbReference type="NCBI Taxonomy" id="714075"/>
    <lineage>
        <taxon>Bacteria</taxon>
        <taxon>Pseudomonadati</taxon>
        <taxon>Bacteroidota</taxon>
        <taxon>Sphingobacteriia</taxon>
        <taxon>Sphingobacteriales</taxon>
        <taxon>Sphingobacteriaceae</taxon>
        <taxon>Sphingobacterium</taxon>
    </lineage>
</organism>
<comment type="caution">
    <text evidence="3">The sequence shown here is derived from an EMBL/GenBank/DDBJ whole genome shotgun (WGS) entry which is preliminary data.</text>
</comment>
<keyword evidence="4" id="KW-1185">Reference proteome</keyword>
<dbReference type="Proteomes" id="UP001500101">
    <property type="component" value="Unassembled WGS sequence"/>
</dbReference>
<proteinExistence type="predicted"/>
<protein>
    <recommendedName>
        <fullName evidence="2">Putative auto-transporter adhesin head GIN domain-containing protein</fullName>
    </recommendedName>
</protein>
<sequence>MKIRAVFVLFLSICSHFAIAQINQTIPEINHLEATDRIWVSLVPSDSNKITIEGELADKVEMVISGSSLRLKMKAGYLMKGNQARVIVYSPSVTQLVARKGAELYVEQEELQGDSLNLSSYEGAKIRAKIAANAVNVVLATGASVDLLGTCSSVIVNSTAGGSFFGKDLKAESAYVRLNAGGKVEVYTTEVADVETRAGGVIDVYGKPTNRKYRKIAGGKINFR</sequence>
<evidence type="ECO:0000313" key="3">
    <source>
        <dbReference type="EMBL" id="GAA4138015.1"/>
    </source>
</evidence>